<sequence>MTFQPSFPEGFLWGGAISANQAEGAYNRGGKGLSTADIIELIEPEDRTSMKLPFPGRQDIEHVLDTEEDRVFPKRFGIDFYDTYKEDIELLKELGFKTFRISIGWARIFPTGTETEPNEEGLAFYDNVLDEMHKHGIEPLVTLSHYEIPLHLATEYGGFYGRETVDHFARYAETVFERYKGKVKYWITFNEINSLMMAPYVGGGLIPDVVPEGRMLEATYQTAHHQLVANARAIEACRRISPDARIGCMVIGMINYPNSPHPEDVLAAHQDMRNTLFFTDVFTKGGYPSYMNRVFAENDIQLKTEPEDEELLRNNTIDFLPFSYYMSAVSAREETTGEKAGGNLLTKLKNPYLEASDWGWQIDPVGLRTLLNQLYERYDTPMFIVENGLGAYDKMEEDGSVHDPYRIEYLKSHIEQMKEAIGDGVELIGYTTWGPIDLVSFSTSEMSKRYGFVYVDRDDYGEGSNKRSKKDSFYWYQNVIQTNGEEL</sequence>
<dbReference type="Proteomes" id="UP000199488">
    <property type="component" value="Unassembled WGS sequence"/>
</dbReference>
<dbReference type="STRING" id="1122204.SAMN05421781_1690"/>
<dbReference type="PROSITE" id="PS00572">
    <property type="entry name" value="GLYCOSYL_HYDROL_F1_1"/>
    <property type="match status" value="1"/>
</dbReference>
<organism evidence="7 8">
    <name type="scientific">Marinococcus luteus</name>
    <dbReference type="NCBI Taxonomy" id="1122204"/>
    <lineage>
        <taxon>Bacteria</taxon>
        <taxon>Bacillati</taxon>
        <taxon>Bacillota</taxon>
        <taxon>Bacilli</taxon>
        <taxon>Bacillales</taxon>
        <taxon>Bacillaceae</taxon>
        <taxon>Marinococcus</taxon>
    </lineage>
</organism>
<reference evidence="7 8" key="1">
    <citation type="submission" date="2016-10" db="EMBL/GenBank/DDBJ databases">
        <authorList>
            <person name="de Groot N.N."/>
        </authorList>
    </citation>
    <scope>NUCLEOTIDE SEQUENCE [LARGE SCALE GENOMIC DNA]</scope>
    <source>
        <strain evidence="7 8">DSM 23126</strain>
    </source>
</reference>
<dbReference type="SUPFAM" id="SSF51445">
    <property type="entry name" value="(Trans)glycosidases"/>
    <property type="match status" value="1"/>
</dbReference>
<dbReference type="PANTHER" id="PTHR10353">
    <property type="entry name" value="GLYCOSYL HYDROLASE"/>
    <property type="match status" value="1"/>
</dbReference>
<keyword evidence="3 6" id="KW-0326">Glycosidase</keyword>
<dbReference type="InterPro" id="IPR033132">
    <property type="entry name" value="GH_1_N_CS"/>
</dbReference>
<evidence type="ECO:0000256" key="4">
    <source>
        <dbReference type="PROSITE-ProRule" id="PRU10055"/>
    </source>
</evidence>
<evidence type="ECO:0000256" key="3">
    <source>
        <dbReference type="ARBA" id="ARBA00023295"/>
    </source>
</evidence>
<keyword evidence="8" id="KW-1185">Reference proteome</keyword>
<evidence type="ECO:0000256" key="1">
    <source>
        <dbReference type="ARBA" id="ARBA00010838"/>
    </source>
</evidence>
<feature type="active site" description="Nucleophile" evidence="4">
    <location>
        <position position="386"/>
    </location>
</feature>
<keyword evidence="2 6" id="KW-0378">Hydrolase</keyword>
<gene>
    <name evidence="7" type="ORF">SAMN05421781_1690</name>
</gene>
<dbReference type="Pfam" id="PF00232">
    <property type="entry name" value="Glyco_hydro_1"/>
    <property type="match status" value="1"/>
</dbReference>
<evidence type="ECO:0000313" key="8">
    <source>
        <dbReference type="Proteomes" id="UP000199488"/>
    </source>
</evidence>
<dbReference type="InterPro" id="IPR001360">
    <property type="entry name" value="Glyco_hydro_1"/>
</dbReference>
<evidence type="ECO:0000256" key="2">
    <source>
        <dbReference type="ARBA" id="ARBA00022801"/>
    </source>
</evidence>
<dbReference type="PROSITE" id="PS00653">
    <property type="entry name" value="GLYCOSYL_HYDROL_F1_2"/>
    <property type="match status" value="1"/>
</dbReference>
<dbReference type="GO" id="GO:0016052">
    <property type="term" value="P:carbohydrate catabolic process"/>
    <property type="evidence" value="ECO:0007669"/>
    <property type="project" value="TreeGrafter"/>
</dbReference>
<protein>
    <submittedName>
        <fullName evidence="7">6-phospho-beta-glucosidase</fullName>
    </submittedName>
</protein>
<dbReference type="InterPro" id="IPR018120">
    <property type="entry name" value="Glyco_hydro_1_AS"/>
</dbReference>
<evidence type="ECO:0000256" key="5">
    <source>
        <dbReference type="RuleBase" id="RU003690"/>
    </source>
</evidence>
<dbReference type="RefSeq" id="WP_091613705.1">
    <property type="nucleotide sequence ID" value="NZ_FNNC01000003.1"/>
</dbReference>
<dbReference type="GO" id="GO:0005829">
    <property type="term" value="C:cytosol"/>
    <property type="evidence" value="ECO:0007669"/>
    <property type="project" value="TreeGrafter"/>
</dbReference>
<dbReference type="FunFam" id="3.20.20.80:FF:000004">
    <property type="entry name" value="Beta-glucosidase 6-phospho-beta-glucosidase"/>
    <property type="match status" value="1"/>
</dbReference>
<dbReference type="PANTHER" id="PTHR10353:SF122">
    <property type="entry name" value="6-PHOSPHO-BETA-GLUCOSIDASE ASCB-RELATED"/>
    <property type="match status" value="1"/>
</dbReference>
<dbReference type="OrthoDB" id="9765195at2"/>
<dbReference type="Gene3D" id="3.20.20.80">
    <property type="entry name" value="Glycosidases"/>
    <property type="match status" value="1"/>
</dbReference>
<evidence type="ECO:0000313" key="7">
    <source>
        <dbReference type="EMBL" id="SDW54649.1"/>
    </source>
</evidence>
<proteinExistence type="inferred from homology"/>
<dbReference type="AlphaFoldDB" id="A0A1H2UGG1"/>
<dbReference type="EMBL" id="FNNC01000003">
    <property type="protein sequence ID" value="SDW54649.1"/>
    <property type="molecule type" value="Genomic_DNA"/>
</dbReference>
<dbReference type="PRINTS" id="PR00131">
    <property type="entry name" value="GLHYDRLASE1"/>
</dbReference>
<dbReference type="GO" id="GO:0008422">
    <property type="term" value="F:beta-glucosidase activity"/>
    <property type="evidence" value="ECO:0007669"/>
    <property type="project" value="TreeGrafter"/>
</dbReference>
<evidence type="ECO:0000256" key="6">
    <source>
        <dbReference type="RuleBase" id="RU004468"/>
    </source>
</evidence>
<dbReference type="InterPro" id="IPR017853">
    <property type="entry name" value="GH"/>
</dbReference>
<comment type="similarity">
    <text evidence="1 5">Belongs to the glycosyl hydrolase 1 family.</text>
</comment>
<name>A0A1H2UGG1_9BACI</name>
<accession>A0A1H2UGG1</accession>